<evidence type="ECO:0000313" key="3">
    <source>
        <dbReference type="Proteomes" id="UP001488805"/>
    </source>
</evidence>
<protein>
    <submittedName>
        <fullName evidence="2">Uncharacterized protein</fullName>
    </submittedName>
</protein>
<comment type="caution">
    <text evidence="2">The sequence shown here is derived from an EMBL/GenBank/DDBJ whole genome shotgun (WGS) entry which is preliminary data.</text>
</comment>
<evidence type="ECO:0000256" key="1">
    <source>
        <dbReference type="SAM" id="MobiDB-lite"/>
    </source>
</evidence>
<evidence type="ECO:0000313" key="2">
    <source>
        <dbReference type="EMBL" id="KAK9542959.1"/>
    </source>
</evidence>
<keyword evidence="3" id="KW-1185">Reference proteome</keyword>
<sequence length="88" mass="9425">MKAGSGVAVCNKTCGQHRCQGELRRGERWCPSPTCPALPSVTGQEKSRGRGLSHSSRCHLDGPHSGTPSLCAPFRPRLNPLFSLRGAQ</sequence>
<accession>A0AAW1G6U7</accession>
<proteinExistence type="predicted"/>
<name>A0AAW1G6U7_ZOAVI</name>
<reference evidence="2 3" key="1">
    <citation type="journal article" date="2024" name="Genome Biol. Evol.">
        <title>Chromosome-level genome assembly of the viviparous eelpout Zoarces viviparus.</title>
        <authorList>
            <person name="Fuhrmann N."/>
            <person name="Brasseur M.V."/>
            <person name="Bakowski C.E."/>
            <person name="Podsiadlowski L."/>
            <person name="Prost S."/>
            <person name="Krehenwinkel H."/>
            <person name="Mayer C."/>
        </authorList>
    </citation>
    <scope>NUCLEOTIDE SEQUENCE [LARGE SCALE GENOMIC DNA]</scope>
    <source>
        <strain evidence="2">NO-MEL_2022_Ind0_liver</strain>
    </source>
</reference>
<feature type="region of interest" description="Disordered" evidence="1">
    <location>
        <begin position="40"/>
        <end position="61"/>
    </location>
</feature>
<organism evidence="2 3">
    <name type="scientific">Zoarces viviparus</name>
    <name type="common">Viviparous eelpout</name>
    <name type="synonym">Blennius viviparus</name>
    <dbReference type="NCBI Taxonomy" id="48416"/>
    <lineage>
        <taxon>Eukaryota</taxon>
        <taxon>Metazoa</taxon>
        <taxon>Chordata</taxon>
        <taxon>Craniata</taxon>
        <taxon>Vertebrata</taxon>
        <taxon>Euteleostomi</taxon>
        <taxon>Actinopterygii</taxon>
        <taxon>Neopterygii</taxon>
        <taxon>Teleostei</taxon>
        <taxon>Neoteleostei</taxon>
        <taxon>Acanthomorphata</taxon>
        <taxon>Eupercaria</taxon>
        <taxon>Perciformes</taxon>
        <taxon>Cottioidei</taxon>
        <taxon>Zoarcales</taxon>
        <taxon>Zoarcidae</taxon>
        <taxon>Zoarcinae</taxon>
        <taxon>Zoarces</taxon>
    </lineage>
</organism>
<gene>
    <name evidence="2" type="ORF">VZT92_000777</name>
</gene>
<dbReference type="AlphaFoldDB" id="A0AAW1G6U7"/>
<dbReference type="Proteomes" id="UP001488805">
    <property type="component" value="Unassembled WGS sequence"/>
</dbReference>
<dbReference type="EMBL" id="JBCEZU010000001">
    <property type="protein sequence ID" value="KAK9542959.1"/>
    <property type="molecule type" value="Genomic_DNA"/>
</dbReference>